<dbReference type="InterPro" id="IPR051831">
    <property type="entry name" value="Bromodomain_contain_prot"/>
</dbReference>
<sequence>MGEVSKSTMKKRKKKGRPSLLDLQKRFLKQQKLQEQHQQPLNAFDLASNPKSPSSCQNRNVHPATERVTGGDDDDDDDERIEKKHKPLLGLTSRQNYPTLSAYSLRKSAPYDEDSESALKRRRIVADQFGSSEVSEKTWKATDTANNGSQVESGPTTTLPDKKLLIFILDRLQKKDTHGVFSQPVDQNELPDYHVIIENPMDFGTVRAKLDGGAYSNLEQFEARSIQELAKRDFENLRRESSDESEAEQKVVRRGRPPGKSQKRCLGGLGSNPLESIIGAELCSGATPASGDDSINVNGYNLRRARSSFRPLPEDPPVRTSAPAQHGETLASWLPEWKNEFPASVLKGVLKSGKNDNMAVDENRRHTYGNHSLSCGNLSSVFGNLDGDLKQLITVGLHAEHGYVRSLALFVADLGPVVWKIAYKKIESSSRELGRVLIQEIEMLKQQQRMLPADGGGSADTKTAAESFI</sequence>
<dbReference type="RefSeq" id="XP_022940850.1">
    <property type="nucleotide sequence ID" value="XM_023085082.1"/>
</dbReference>
<feature type="region of interest" description="Disordered" evidence="3">
    <location>
        <begin position="1"/>
        <end position="93"/>
    </location>
</feature>
<dbReference type="AlphaFoldDB" id="A0A6J1FRV3"/>
<evidence type="ECO:0000256" key="1">
    <source>
        <dbReference type="ARBA" id="ARBA00023117"/>
    </source>
</evidence>
<dbReference type="Proteomes" id="UP000504609">
    <property type="component" value="Unplaced"/>
</dbReference>
<dbReference type="Pfam" id="PF00439">
    <property type="entry name" value="Bromodomain"/>
    <property type="match status" value="1"/>
</dbReference>
<name>A0A6J1FRV3_CUCMO</name>
<feature type="compositionally biased region" description="Polar residues" evidence="3">
    <location>
        <begin position="49"/>
        <end position="60"/>
    </location>
</feature>
<feature type="compositionally biased region" description="Low complexity" evidence="3">
    <location>
        <begin position="30"/>
        <end position="39"/>
    </location>
</feature>
<feature type="region of interest" description="Disordered" evidence="3">
    <location>
        <begin position="236"/>
        <end position="268"/>
    </location>
</feature>
<organism evidence="5 6">
    <name type="scientific">Cucurbita moschata</name>
    <name type="common">Winter crookneck squash</name>
    <name type="synonym">Cucurbita pepo var. moschata</name>
    <dbReference type="NCBI Taxonomy" id="3662"/>
    <lineage>
        <taxon>Eukaryota</taxon>
        <taxon>Viridiplantae</taxon>
        <taxon>Streptophyta</taxon>
        <taxon>Embryophyta</taxon>
        <taxon>Tracheophyta</taxon>
        <taxon>Spermatophyta</taxon>
        <taxon>Magnoliopsida</taxon>
        <taxon>eudicotyledons</taxon>
        <taxon>Gunneridae</taxon>
        <taxon>Pentapetalae</taxon>
        <taxon>rosids</taxon>
        <taxon>fabids</taxon>
        <taxon>Cucurbitales</taxon>
        <taxon>Cucurbitaceae</taxon>
        <taxon>Cucurbiteae</taxon>
        <taxon>Cucurbita</taxon>
    </lineage>
</organism>
<reference evidence="6" key="1">
    <citation type="submission" date="2025-08" db="UniProtKB">
        <authorList>
            <consortium name="RefSeq"/>
        </authorList>
    </citation>
    <scope>IDENTIFICATION</scope>
    <source>
        <tissue evidence="6">Young leaves</tissue>
    </source>
</reference>
<feature type="compositionally biased region" description="Basic and acidic residues" evidence="3">
    <location>
        <begin position="236"/>
        <end position="251"/>
    </location>
</feature>
<dbReference type="PANTHER" id="PTHR22881">
    <property type="entry name" value="BROMODOMAIN CONTAINING PROTEIN"/>
    <property type="match status" value="1"/>
</dbReference>
<feature type="compositionally biased region" description="Polar residues" evidence="3">
    <location>
        <begin position="141"/>
        <end position="156"/>
    </location>
</feature>
<dbReference type="SMART" id="SM00297">
    <property type="entry name" value="BROMO"/>
    <property type="match status" value="1"/>
</dbReference>
<dbReference type="PANTHER" id="PTHR22881:SF11">
    <property type="entry name" value="BROMODOMAIN-CONTAINING PROTEIN DDB_G0270170-LIKE ISOFORM X1"/>
    <property type="match status" value="1"/>
</dbReference>
<dbReference type="PRINTS" id="PR00503">
    <property type="entry name" value="BROMODOMAIN"/>
</dbReference>
<dbReference type="PROSITE" id="PS50014">
    <property type="entry name" value="BROMODOMAIN_2"/>
    <property type="match status" value="1"/>
</dbReference>
<protein>
    <submittedName>
        <fullName evidence="6">Uncharacterized protein LOC111446319 isoform X2</fullName>
    </submittedName>
</protein>
<keyword evidence="1 2" id="KW-0103">Bromodomain</keyword>
<evidence type="ECO:0000256" key="3">
    <source>
        <dbReference type="SAM" id="MobiDB-lite"/>
    </source>
</evidence>
<dbReference type="GeneID" id="111446319"/>
<evidence type="ECO:0000259" key="4">
    <source>
        <dbReference type="PROSITE" id="PS50014"/>
    </source>
</evidence>
<dbReference type="InterPro" id="IPR001487">
    <property type="entry name" value="Bromodomain"/>
</dbReference>
<dbReference type="InterPro" id="IPR036427">
    <property type="entry name" value="Bromodomain-like_sf"/>
</dbReference>
<dbReference type="SUPFAM" id="SSF47370">
    <property type="entry name" value="Bromodomain"/>
    <property type="match status" value="1"/>
</dbReference>
<feature type="compositionally biased region" description="Basic residues" evidence="3">
    <location>
        <begin position="8"/>
        <end position="17"/>
    </location>
</feature>
<accession>A0A6J1FRV3</accession>
<evidence type="ECO:0000256" key="2">
    <source>
        <dbReference type="PROSITE-ProRule" id="PRU00035"/>
    </source>
</evidence>
<dbReference type="Gene3D" id="1.20.920.10">
    <property type="entry name" value="Bromodomain-like"/>
    <property type="match status" value="1"/>
</dbReference>
<feature type="domain" description="Bromo" evidence="4">
    <location>
        <begin position="173"/>
        <end position="221"/>
    </location>
</feature>
<evidence type="ECO:0000313" key="6">
    <source>
        <dbReference type="RefSeq" id="XP_022940850.1"/>
    </source>
</evidence>
<feature type="region of interest" description="Disordered" evidence="3">
    <location>
        <begin position="135"/>
        <end position="156"/>
    </location>
</feature>
<gene>
    <name evidence="6" type="primary">LOC111446319</name>
</gene>
<evidence type="ECO:0000313" key="5">
    <source>
        <dbReference type="Proteomes" id="UP000504609"/>
    </source>
</evidence>
<keyword evidence="5" id="KW-1185">Reference proteome</keyword>
<feature type="compositionally biased region" description="Basic residues" evidence="3">
    <location>
        <begin position="252"/>
        <end position="263"/>
    </location>
</feature>
<feature type="region of interest" description="Disordered" evidence="3">
    <location>
        <begin position="449"/>
        <end position="469"/>
    </location>
</feature>
<proteinExistence type="predicted"/>